<dbReference type="EMBL" id="MK552140">
    <property type="protein sequence ID" value="QBX06815.1"/>
    <property type="molecule type" value="Genomic_DNA"/>
</dbReference>
<reference evidence="1 2" key="1">
    <citation type="submission" date="2019-02" db="EMBL/GenBank/DDBJ databases">
        <title>Complete genome sequence of Burkholderia cenocepacia phage BcepSaruman.</title>
        <authorList>
            <person name="Park K."/>
            <person name="Liu M."/>
            <person name="Gill J."/>
        </authorList>
    </citation>
    <scope>NUCLEOTIDE SEQUENCE [LARGE SCALE GENOMIC DNA]</scope>
</reference>
<sequence>MKQMILGAILLLAALAGAADRAAEKHWECAAFIEYTTGLKCVAHVEVAGHEAD</sequence>
<keyword evidence="2" id="KW-1185">Reference proteome</keyword>
<protein>
    <submittedName>
        <fullName evidence="1">Uncharacterized protein</fullName>
    </submittedName>
</protein>
<evidence type="ECO:0000313" key="2">
    <source>
        <dbReference type="Proteomes" id="UP000296455"/>
    </source>
</evidence>
<gene>
    <name evidence="1" type="ORF">BcepSaruman_402</name>
</gene>
<organism evidence="1 2">
    <name type="scientific">Burkholderia phage BcepSaruman</name>
    <dbReference type="NCBI Taxonomy" id="2530032"/>
    <lineage>
        <taxon>Viruses</taxon>
        <taxon>Duplodnaviria</taxon>
        <taxon>Heunggongvirae</taxon>
        <taxon>Uroviricota</taxon>
        <taxon>Caudoviricetes</taxon>
        <taxon>Sarumanvirus</taxon>
        <taxon>Sarumanvirus bcepsaruman</taxon>
    </lineage>
</organism>
<evidence type="ECO:0000313" key="1">
    <source>
        <dbReference type="EMBL" id="QBX06815.1"/>
    </source>
</evidence>
<proteinExistence type="predicted"/>
<name>A0A4D5ZCN9_9CAUD</name>
<accession>A0A4D5ZCN9</accession>
<dbReference type="Proteomes" id="UP000296455">
    <property type="component" value="Segment"/>
</dbReference>